<name>A0A6J6L6T5_9ZZZZ</name>
<gene>
    <name evidence="1" type="ORF">UFOPK2282_00234</name>
</gene>
<protein>
    <submittedName>
        <fullName evidence="1">Unannotated protein</fullName>
    </submittedName>
</protein>
<evidence type="ECO:0000313" key="1">
    <source>
        <dbReference type="EMBL" id="CAB4656139.1"/>
    </source>
</evidence>
<dbReference type="EMBL" id="CAEZWR010000016">
    <property type="protein sequence ID" value="CAB4656139.1"/>
    <property type="molecule type" value="Genomic_DNA"/>
</dbReference>
<dbReference type="Pfam" id="PF04107">
    <property type="entry name" value="GCS2"/>
    <property type="match status" value="1"/>
</dbReference>
<accession>A0A6J6L6T5</accession>
<dbReference type="SUPFAM" id="SSF55931">
    <property type="entry name" value="Glutamine synthetase/guanido kinase"/>
    <property type="match status" value="1"/>
</dbReference>
<proteinExistence type="predicted"/>
<dbReference type="InterPro" id="IPR006336">
    <property type="entry name" value="GCS2"/>
</dbReference>
<dbReference type="Gene3D" id="3.30.590.20">
    <property type="match status" value="1"/>
</dbReference>
<reference evidence="1" key="1">
    <citation type="submission" date="2020-05" db="EMBL/GenBank/DDBJ databases">
        <authorList>
            <person name="Chiriac C."/>
            <person name="Salcher M."/>
            <person name="Ghai R."/>
            <person name="Kavagutti S V."/>
        </authorList>
    </citation>
    <scope>NUCLEOTIDE SEQUENCE</scope>
</reference>
<sequence length="94" mass="10140">MLTHVSIAFPSSSSPTIGCEFEATIVDRSTFEPAPIPHEIVSSVGGQLDRGALHLELYASTLELTTDICSSVSEVRQDLLNSYSIVRSELHAHA</sequence>
<dbReference type="InterPro" id="IPR014746">
    <property type="entry name" value="Gln_synth/guanido_kin_cat_dom"/>
</dbReference>
<organism evidence="1">
    <name type="scientific">freshwater metagenome</name>
    <dbReference type="NCBI Taxonomy" id="449393"/>
    <lineage>
        <taxon>unclassified sequences</taxon>
        <taxon>metagenomes</taxon>
        <taxon>ecological metagenomes</taxon>
    </lineage>
</organism>
<dbReference type="GO" id="GO:0003824">
    <property type="term" value="F:catalytic activity"/>
    <property type="evidence" value="ECO:0007669"/>
    <property type="project" value="InterPro"/>
</dbReference>
<dbReference type="AlphaFoldDB" id="A0A6J6L6T5"/>